<dbReference type="OrthoDB" id="354351at2759"/>
<dbReference type="PROSITE" id="PS00214">
    <property type="entry name" value="FABP"/>
    <property type="match status" value="1"/>
</dbReference>
<keyword evidence="3" id="KW-1185">Reference proteome</keyword>
<dbReference type="CDD" id="cd19448">
    <property type="entry name" value="FABP_pancrustacea"/>
    <property type="match status" value="1"/>
</dbReference>
<accession>A0A921Z1K4</accession>
<dbReference type="AlphaFoldDB" id="A0A921Z1K4"/>
<dbReference type="SUPFAM" id="SSF50814">
    <property type="entry name" value="Lipocalins"/>
    <property type="match status" value="1"/>
</dbReference>
<dbReference type="InterPro" id="IPR012674">
    <property type="entry name" value="Calycin"/>
</dbReference>
<dbReference type="InterPro" id="IPR000463">
    <property type="entry name" value="Fatty_acid-bd"/>
</dbReference>
<protein>
    <recommendedName>
        <fullName evidence="1">Cytosolic fatty-acid binding proteins domain-containing protein</fullName>
    </recommendedName>
</protein>
<dbReference type="Proteomes" id="UP000791440">
    <property type="component" value="Unassembled WGS sequence"/>
</dbReference>
<proteinExistence type="predicted"/>
<comment type="caution">
    <text evidence="2">The sequence shown here is derived from an EMBL/GenBank/DDBJ whole genome shotgun (WGS) entry which is preliminary data.</text>
</comment>
<evidence type="ECO:0000313" key="2">
    <source>
        <dbReference type="EMBL" id="KAG6449095.1"/>
    </source>
</evidence>
<dbReference type="Gene3D" id="2.40.128.20">
    <property type="match status" value="1"/>
</dbReference>
<reference evidence="2" key="2">
    <citation type="submission" date="2020-12" db="EMBL/GenBank/DDBJ databases">
        <authorList>
            <person name="Kanost M."/>
        </authorList>
    </citation>
    <scope>NUCLEOTIDE SEQUENCE</scope>
</reference>
<reference evidence="2" key="1">
    <citation type="journal article" date="2016" name="Insect Biochem. Mol. Biol.">
        <title>Multifaceted biological insights from a draft genome sequence of the tobacco hornworm moth, Manduca sexta.</title>
        <authorList>
            <person name="Kanost M.R."/>
            <person name="Arrese E.L."/>
            <person name="Cao X."/>
            <person name="Chen Y.R."/>
            <person name="Chellapilla S."/>
            <person name="Goldsmith M.R."/>
            <person name="Grosse-Wilde E."/>
            <person name="Heckel D.G."/>
            <person name="Herndon N."/>
            <person name="Jiang H."/>
            <person name="Papanicolaou A."/>
            <person name="Qu J."/>
            <person name="Soulages J.L."/>
            <person name="Vogel H."/>
            <person name="Walters J."/>
            <person name="Waterhouse R.M."/>
            <person name="Ahn S.J."/>
            <person name="Almeida F.C."/>
            <person name="An C."/>
            <person name="Aqrawi P."/>
            <person name="Bretschneider A."/>
            <person name="Bryant W.B."/>
            <person name="Bucks S."/>
            <person name="Chao H."/>
            <person name="Chevignon G."/>
            <person name="Christen J.M."/>
            <person name="Clarke D.F."/>
            <person name="Dittmer N.T."/>
            <person name="Ferguson L.C.F."/>
            <person name="Garavelou S."/>
            <person name="Gordon K.H.J."/>
            <person name="Gunaratna R.T."/>
            <person name="Han Y."/>
            <person name="Hauser F."/>
            <person name="He Y."/>
            <person name="Heidel-Fischer H."/>
            <person name="Hirsh A."/>
            <person name="Hu Y."/>
            <person name="Jiang H."/>
            <person name="Kalra D."/>
            <person name="Klinner C."/>
            <person name="Konig C."/>
            <person name="Kovar C."/>
            <person name="Kroll A.R."/>
            <person name="Kuwar S.S."/>
            <person name="Lee S.L."/>
            <person name="Lehman R."/>
            <person name="Li K."/>
            <person name="Li Z."/>
            <person name="Liang H."/>
            <person name="Lovelace S."/>
            <person name="Lu Z."/>
            <person name="Mansfield J.H."/>
            <person name="McCulloch K.J."/>
            <person name="Mathew T."/>
            <person name="Morton B."/>
            <person name="Muzny D.M."/>
            <person name="Neunemann D."/>
            <person name="Ongeri F."/>
            <person name="Pauchet Y."/>
            <person name="Pu L.L."/>
            <person name="Pyrousis I."/>
            <person name="Rao X.J."/>
            <person name="Redding A."/>
            <person name="Roesel C."/>
            <person name="Sanchez-Gracia A."/>
            <person name="Schaack S."/>
            <person name="Shukla A."/>
            <person name="Tetreau G."/>
            <person name="Wang Y."/>
            <person name="Xiong G.H."/>
            <person name="Traut W."/>
            <person name="Walsh T.K."/>
            <person name="Worley K.C."/>
            <person name="Wu D."/>
            <person name="Wu W."/>
            <person name="Wu Y.Q."/>
            <person name="Zhang X."/>
            <person name="Zou Z."/>
            <person name="Zucker H."/>
            <person name="Briscoe A.D."/>
            <person name="Burmester T."/>
            <person name="Clem R.J."/>
            <person name="Feyereisen R."/>
            <person name="Grimmelikhuijzen C.J.P."/>
            <person name="Hamodrakas S.J."/>
            <person name="Hansson B.S."/>
            <person name="Huguet E."/>
            <person name="Jermiin L.S."/>
            <person name="Lan Q."/>
            <person name="Lehman H.K."/>
            <person name="Lorenzen M."/>
            <person name="Merzendorfer H."/>
            <person name="Michalopoulos I."/>
            <person name="Morton D.B."/>
            <person name="Muthukrishnan S."/>
            <person name="Oakeshott J.G."/>
            <person name="Palmer W."/>
            <person name="Park Y."/>
            <person name="Passarelli A.L."/>
            <person name="Rozas J."/>
            <person name="Schwartz L.M."/>
            <person name="Smith W."/>
            <person name="Southgate A."/>
            <person name="Vilcinskas A."/>
            <person name="Vogt R."/>
            <person name="Wang P."/>
            <person name="Werren J."/>
            <person name="Yu X.Q."/>
            <person name="Zhou J.J."/>
            <person name="Brown S.J."/>
            <person name="Scherer S.E."/>
            <person name="Richards S."/>
            <person name="Blissard G.W."/>
        </authorList>
    </citation>
    <scope>NUCLEOTIDE SEQUENCE</scope>
</reference>
<evidence type="ECO:0000313" key="3">
    <source>
        <dbReference type="Proteomes" id="UP000791440"/>
    </source>
</evidence>
<feature type="domain" description="Cytosolic fatty-acid binding proteins" evidence="1">
    <location>
        <begin position="6"/>
        <end position="23"/>
    </location>
</feature>
<gene>
    <name evidence="2" type="ORF">O3G_MSEX005878</name>
</gene>
<dbReference type="EMBL" id="JH668368">
    <property type="protein sequence ID" value="KAG6449095.1"/>
    <property type="molecule type" value="Genomic_DNA"/>
</dbReference>
<dbReference type="SMR" id="A0A921Z1K4"/>
<dbReference type="Pfam" id="PF14651">
    <property type="entry name" value="Lipocalin_7"/>
    <property type="match status" value="1"/>
</dbReference>
<evidence type="ECO:0000259" key="1">
    <source>
        <dbReference type="PROSITE" id="PS00214"/>
    </source>
</evidence>
<sequence>MAYLGKVYKFDREENFDGFLKSIGLSEEQVQKYLQYKPSSQLVKEGDKYKYISVSSDGTKETVFESGVETDDVVQGGLPIKTTYTVDGNTVTQVVNSAQGSATFKREYNGDELKVTITSSEWDGVAYRYYKA</sequence>
<dbReference type="GO" id="GO:0008289">
    <property type="term" value="F:lipid binding"/>
    <property type="evidence" value="ECO:0007669"/>
    <property type="project" value="InterPro"/>
</dbReference>
<organism evidence="2 3">
    <name type="scientific">Manduca sexta</name>
    <name type="common">Tobacco hawkmoth</name>
    <name type="synonym">Tobacco hornworm</name>
    <dbReference type="NCBI Taxonomy" id="7130"/>
    <lineage>
        <taxon>Eukaryota</taxon>
        <taxon>Metazoa</taxon>
        <taxon>Ecdysozoa</taxon>
        <taxon>Arthropoda</taxon>
        <taxon>Hexapoda</taxon>
        <taxon>Insecta</taxon>
        <taxon>Pterygota</taxon>
        <taxon>Neoptera</taxon>
        <taxon>Endopterygota</taxon>
        <taxon>Lepidoptera</taxon>
        <taxon>Glossata</taxon>
        <taxon>Ditrysia</taxon>
        <taxon>Bombycoidea</taxon>
        <taxon>Sphingidae</taxon>
        <taxon>Sphinginae</taxon>
        <taxon>Sphingini</taxon>
        <taxon>Manduca</taxon>
    </lineage>
</organism>
<name>A0A921Z1K4_MANSE</name>